<accession>M8DL62</accession>
<gene>
    <name evidence="3" type="ORF">I532_01435</name>
</gene>
<name>M8DL62_9BACL</name>
<dbReference type="Pfam" id="PF26078">
    <property type="entry name" value="Baseplate_J_M"/>
    <property type="match status" value="1"/>
</dbReference>
<feature type="domain" description="Baseplate J-like C-terminal" evidence="2">
    <location>
        <begin position="191"/>
        <end position="265"/>
    </location>
</feature>
<feature type="domain" description="Baseplate J-like central" evidence="1">
    <location>
        <begin position="117"/>
        <end position="183"/>
    </location>
</feature>
<dbReference type="Proteomes" id="UP000012081">
    <property type="component" value="Unassembled WGS sequence"/>
</dbReference>
<protein>
    <submittedName>
        <fullName evidence="3">Uncharacterized protein</fullName>
    </submittedName>
</protein>
<dbReference type="OrthoDB" id="2554267at2"/>
<reference evidence="3 4" key="1">
    <citation type="submission" date="2013-03" db="EMBL/GenBank/DDBJ databases">
        <title>Assembly of a new bacterial strain Brevibacillus borstelensis AK1.</title>
        <authorList>
            <person name="Rajan I."/>
            <person name="PoliReddy D."/>
            <person name="Sugumar T."/>
            <person name="Rathinam K."/>
            <person name="Alqarawi S."/>
            <person name="Khalil A.B."/>
            <person name="Sivakumar N."/>
        </authorList>
    </citation>
    <scope>NUCLEOTIDE SEQUENCE [LARGE SCALE GENOMIC DNA]</scope>
    <source>
        <strain evidence="3 4">AK1</strain>
    </source>
</reference>
<dbReference type="PATRIC" id="fig|1300222.3.peg.301"/>
<proteinExistence type="predicted"/>
<evidence type="ECO:0000259" key="2">
    <source>
        <dbReference type="Pfam" id="PF26079"/>
    </source>
</evidence>
<organism evidence="3 4">
    <name type="scientific">Brevibacillus borstelensis AK1</name>
    <dbReference type="NCBI Taxonomy" id="1300222"/>
    <lineage>
        <taxon>Bacteria</taxon>
        <taxon>Bacillati</taxon>
        <taxon>Bacillota</taxon>
        <taxon>Bacilli</taxon>
        <taxon>Bacillales</taxon>
        <taxon>Paenibacillaceae</taxon>
        <taxon>Brevibacillus</taxon>
    </lineage>
</organism>
<dbReference type="InterPro" id="IPR058530">
    <property type="entry name" value="Baseplate_J-like_C"/>
</dbReference>
<dbReference type="STRING" id="1300222.I532_01435"/>
<comment type="caution">
    <text evidence="3">The sequence shown here is derived from an EMBL/GenBank/DDBJ whole genome shotgun (WGS) entry which is preliminary data.</text>
</comment>
<dbReference type="Pfam" id="PF26079">
    <property type="entry name" value="Baseplate_J_C"/>
    <property type="match status" value="1"/>
</dbReference>
<evidence type="ECO:0000259" key="1">
    <source>
        <dbReference type="Pfam" id="PF26078"/>
    </source>
</evidence>
<evidence type="ECO:0000313" key="4">
    <source>
        <dbReference type="Proteomes" id="UP000012081"/>
    </source>
</evidence>
<evidence type="ECO:0000313" key="3">
    <source>
        <dbReference type="EMBL" id="EMT54227.1"/>
    </source>
</evidence>
<keyword evidence="4" id="KW-1185">Reference proteome</keyword>
<dbReference type="InterPro" id="IPR058531">
    <property type="entry name" value="Baseplate_J_M"/>
</dbReference>
<dbReference type="AlphaFoldDB" id="M8DL62"/>
<sequence length="271" mass="30489">MATLEKPEMPILRETPDQIYQRIANRMADLARQRGETPPATDEGELFYDLLYPIAAEISEQQQLLEYAFLQGFLPWADGEYLDAHGYLLGLPRNTNETDDAYRERLLIRARTEEGNGRRSDYERWARNVDGVGGAIAVEKERHDVSIDVYITDTAGQPVTESFAKQVRTAMEDVRIAGHDLQVHPAEIFPVTVSVRLILRKDVVASEVIAAITNRINDYLKGRSAILYKLIGALFLVDGVEDYDDYLLNGGTENLEKPLKAVPVLILEAIT</sequence>
<dbReference type="RefSeq" id="WP_003385938.1">
    <property type="nucleotide sequence ID" value="NZ_APBN01000001.1"/>
</dbReference>
<dbReference type="EMBL" id="APBN01000001">
    <property type="protein sequence ID" value="EMT54227.1"/>
    <property type="molecule type" value="Genomic_DNA"/>
</dbReference>